<reference evidence="2" key="1">
    <citation type="journal article" date="2021" name="Syst. Appl. Microbiol.">
        <title>Roseomonas hellenica sp. nov., isolated from roots of wild-growing Alkanna tinctoria.</title>
        <authorList>
            <person name="Rat A."/>
            <person name="Naranjo H.D."/>
            <person name="Lebbe L."/>
            <person name="Cnockaert M."/>
            <person name="Krigas N."/>
            <person name="Grigoriadou K."/>
            <person name="Maloupa E."/>
            <person name="Willems A."/>
        </authorList>
    </citation>
    <scope>NUCLEOTIDE SEQUENCE [LARGE SCALE GENOMIC DNA]</scope>
    <source>
        <strain evidence="2">LMG 31523</strain>
    </source>
</reference>
<name>A0ABS5EVY2_9PROT</name>
<evidence type="ECO:0000313" key="2">
    <source>
        <dbReference type="Proteomes" id="UP001196870"/>
    </source>
</evidence>
<dbReference type="EMBL" id="JAAGBB010000008">
    <property type="protein sequence ID" value="MBR0664454.1"/>
    <property type="molecule type" value="Genomic_DNA"/>
</dbReference>
<protein>
    <submittedName>
        <fullName evidence="1">Uncharacterized protein</fullName>
    </submittedName>
</protein>
<dbReference type="RefSeq" id="WP_211852115.1">
    <property type="nucleotide sequence ID" value="NZ_JAAGBB010000008.1"/>
</dbReference>
<accession>A0ABS5EVY2</accession>
<proteinExistence type="predicted"/>
<dbReference type="Proteomes" id="UP001196870">
    <property type="component" value="Unassembled WGS sequence"/>
</dbReference>
<organism evidence="1 2">
    <name type="scientific">Plastoroseomonas hellenica</name>
    <dbReference type="NCBI Taxonomy" id="2687306"/>
    <lineage>
        <taxon>Bacteria</taxon>
        <taxon>Pseudomonadati</taxon>
        <taxon>Pseudomonadota</taxon>
        <taxon>Alphaproteobacteria</taxon>
        <taxon>Acetobacterales</taxon>
        <taxon>Acetobacteraceae</taxon>
        <taxon>Plastoroseomonas</taxon>
    </lineage>
</organism>
<gene>
    <name evidence="1" type="ORF">GXW71_08815</name>
</gene>
<comment type="caution">
    <text evidence="1">The sequence shown here is derived from an EMBL/GenBank/DDBJ whole genome shotgun (WGS) entry which is preliminary data.</text>
</comment>
<sequence length="165" mass="17678">MAVEYGINWAPDRLVTEVDVLIPTYGNYGAPHYTGGLIDPGYFVDVAPIDPLDALFKAHDFAYFAIPSTDVEALARSDLALISDIMALDDSQMGGEAHLYAAGAELALLYNVVENYEAGALLTPEQTVAITADAANHLQLATIEPQGIAEQIGLAQILSQNDNVW</sequence>
<keyword evidence="2" id="KW-1185">Reference proteome</keyword>
<evidence type="ECO:0000313" key="1">
    <source>
        <dbReference type="EMBL" id="MBR0664454.1"/>
    </source>
</evidence>